<evidence type="ECO:0000313" key="1">
    <source>
        <dbReference type="EMBL" id="KIM76500.1"/>
    </source>
</evidence>
<organism evidence="1 2">
    <name type="scientific">Piloderma croceum (strain F 1598)</name>
    <dbReference type="NCBI Taxonomy" id="765440"/>
    <lineage>
        <taxon>Eukaryota</taxon>
        <taxon>Fungi</taxon>
        <taxon>Dikarya</taxon>
        <taxon>Basidiomycota</taxon>
        <taxon>Agaricomycotina</taxon>
        <taxon>Agaricomycetes</taxon>
        <taxon>Agaricomycetidae</taxon>
        <taxon>Atheliales</taxon>
        <taxon>Atheliaceae</taxon>
        <taxon>Piloderma</taxon>
    </lineage>
</organism>
<keyword evidence="2" id="KW-1185">Reference proteome</keyword>
<reference evidence="2" key="2">
    <citation type="submission" date="2015-01" db="EMBL/GenBank/DDBJ databases">
        <title>Evolutionary Origins and Diversification of the Mycorrhizal Mutualists.</title>
        <authorList>
            <consortium name="DOE Joint Genome Institute"/>
            <consortium name="Mycorrhizal Genomics Consortium"/>
            <person name="Kohler A."/>
            <person name="Kuo A."/>
            <person name="Nagy L.G."/>
            <person name="Floudas D."/>
            <person name="Copeland A."/>
            <person name="Barry K.W."/>
            <person name="Cichocki N."/>
            <person name="Veneault-Fourrey C."/>
            <person name="LaButti K."/>
            <person name="Lindquist E.A."/>
            <person name="Lipzen A."/>
            <person name="Lundell T."/>
            <person name="Morin E."/>
            <person name="Murat C."/>
            <person name="Riley R."/>
            <person name="Ohm R."/>
            <person name="Sun H."/>
            <person name="Tunlid A."/>
            <person name="Henrissat B."/>
            <person name="Grigoriev I.V."/>
            <person name="Hibbett D.S."/>
            <person name="Martin F."/>
        </authorList>
    </citation>
    <scope>NUCLEOTIDE SEQUENCE [LARGE SCALE GENOMIC DNA]</scope>
    <source>
        <strain evidence="2">F 1598</strain>
    </source>
</reference>
<gene>
    <name evidence="1" type="ORF">PILCRDRAFT_826268</name>
</gene>
<dbReference type="Gene3D" id="3.80.10.10">
    <property type="entry name" value="Ribonuclease Inhibitor"/>
    <property type="match status" value="1"/>
</dbReference>
<dbReference type="InParanoid" id="A0A0C3EVF6"/>
<proteinExistence type="predicted"/>
<dbReference type="Proteomes" id="UP000054166">
    <property type="component" value="Unassembled WGS sequence"/>
</dbReference>
<dbReference type="EMBL" id="KN833034">
    <property type="protein sequence ID" value="KIM76500.1"/>
    <property type="molecule type" value="Genomic_DNA"/>
</dbReference>
<name>A0A0C3EVF6_PILCF</name>
<sequence length="582" mass="65839">MHLCLQIDEIITKIFSSYNGDKESIKSLYSLALVCQIFHEPARNALWRFQRSFVTLVKTFPEDLWDEMEDPVITRPRAATSPLSHSRFRSTTVVTFKRPLLPTDWTGFQLYAKLMEHLSFDQSPYDLSTFDRRELSPSVFRAIQRSHDLCHFDRPLLQNLTSFTFKLDFGGISLRDACIFLGPRLKTLDFTIPRSLVGLRTFAKALKARCPAIEHLYISNCQSSDRVNRVVSDLVCSLPSLRTVRFGDITCHSQALEYLSSRPSLQDLHVHLPDELAQQRLLDVSPKILPFLAMRSLDITVASTASVVEFFQVTSGSSDLESLSITIDSILPTAAQLHAALTVMQQSGICDKLTTFVLGDRVMLAEDSIPLHVLDAQTLLPLLQCRNLEDINIHISYGHAAIDNSLLKEMALAWPCLRALFLFSCHYAHLWHAKADLRGLVCLAQNCHSLESVGLQFDVSLPPTAIYPDKAIRCEWLTRLDVARSHVTNPLAVATFLTDVFPNLTLIDHEYYIRSTPPGTSIRSDFEDELSEDERSPEYIDMAKRWKDVVQILNARRQELSQSPTNCNTVTQRLNKGDGIDC</sequence>
<dbReference type="SUPFAM" id="SSF52047">
    <property type="entry name" value="RNI-like"/>
    <property type="match status" value="1"/>
</dbReference>
<protein>
    <recommendedName>
        <fullName evidence="3">F-box domain-containing protein</fullName>
    </recommendedName>
</protein>
<evidence type="ECO:0000313" key="2">
    <source>
        <dbReference type="Proteomes" id="UP000054166"/>
    </source>
</evidence>
<dbReference type="InterPro" id="IPR032675">
    <property type="entry name" value="LRR_dom_sf"/>
</dbReference>
<dbReference type="AlphaFoldDB" id="A0A0C3EVF6"/>
<reference evidence="1 2" key="1">
    <citation type="submission" date="2014-04" db="EMBL/GenBank/DDBJ databases">
        <authorList>
            <consortium name="DOE Joint Genome Institute"/>
            <person name="Kuo A."/>
            <person name="Tarkka M."/>
            <person name="Buscot F."/>
            <person name="Kohler A."/>
            <person name="Nagy L.G."/>
            <person name="Floudas D."/>
            <person name="Copeland A."/>
            <person name="Barry K.W."/>
            <person name="Cichocki N."/>
            <person name="Veneault-Fourrey C."/>
            <person name="LaButti K."/>
            <person name="Lindquist E.A."/>
            <person name="Lipzen A."/>
            <person name="Lundell T."/>
            <person name="Morin E."/>
            <person name="Murat C."/>
            <person name="Sun H."/>
            <person name="Tunlid A."/>
            <person name="Henrissat B."/>
            <person name="Grigoriev I.V."/>
            <person name="Hibbett D.S."/>
            <person name="Martin F."/>
            <person name="Nordberg H.P."/>
            <person name="Cantor M.N."/>
            <person name="Hua S.X."/>
        </authorList>
    </citation>
    <scope>NUCLEOTIDE SEQUENCE [LARGE SCALE GENOMIC DNA]</scope>
    <source>
        <strain evidence="1 2">F 1598</strain>
    </source>
</reference>
<dbReference type="STRING" id="765440.A0A0C3EVF6"/>
<evidence type="ECO:0008006" key="3">
    <source>
        <dbReference type="Google" id="ProtNLM"/>
    </source>
</evidence>
<dbReference type="OrthoDB" id="3258386at2759"/>
<dbReference type="HOGENOM" id="CLU_021164_0_0_1"/>
<accession>A0A0C3EVF6</accession>